<protein>
    <submittedName>
        <fullName evidence="1">Uncharacterized protein</fullName>
    </submittedName>
</protein>
<dbReference type="PATRIC" id="fig|269796.9.peg.3173"/>
<gene>
    <name evidence="1" type="ordered locus">Rru_A3061</name>
</gene>
<organism evidence="1 2">
    <name type="scientific">Rhodospirillum rubrum (strain ATCC 11170 / ATH 1.1.1 / DSM 467 / LMG 4362 / NCIMB 8255 / S1)</name>
    <dbReference type="NCBI Taxonomy" id="269796"/>
    <lineage>
        <taxon>Bacteria</taxon>
        <taxon>Pseudomonadati</taxon>
        <taxon>Pseudomonadota</taxon>
        <taxon>Alphaproteobacteria</taxon>
        <taxon>Rhodospirillales</taxon>
        <taxon>Rhodospirillaceae</taxon>
        <taxon>Rhodospirillum</taxon>
    </lineage>
</organism>
<evidence type="ECO:0000313" key="1">
    <source>
        <dbReference type="EMBL" id="ABC23856.1"/>
    </source>
</evidence>
<dbReference type="SUPFAM" id="SSF53448">
    <property type="entry name" value="Nucleotide-diphospho-sugar transferases"/>
    <property type="match status" value="1"/>
</dbReference>
<reference evidence="1 2" key="1">
    <citation type="journal article" date="2011" name="Stand. Genomic Sci.">
        <title>Complete genome sequence of Rhodospirillum rubrum type strain (S1).</title>
        <authorList>
            <person name="Munk A.C."/>
            <person name="Copeland A."/>
            <person name="Lucas S."/>
            <person name="Lapidus A."/>
            <person name="Del Rio T.G."/>
            <person name="Barry K."/>
            <person name="Detter J.C."/>
            <person name="Hammon N."/>
            <person name="Israni S."/>
            <person name="Pitluck S."/>
            <person name="Brettin T."/>
            <person name="Bruce D."/>
            <person name="Han C."/>
            <person name="Tapia R."/>
            <person name="Gilna P."/>
            <person name="Schmutz J."/>
            <person name="Larimer F."/>
            <person name="Land M."/>
            <person name="Kyrpides N.C."/>
            <person name="Mavromatis K."/>
            <person name="Richardson P."/>
            <person name="Rohde M."/>
            <person name="Goker M."/>
            <person name="Klenk H.P."/>
            <person name="Zhang Y."/>
            <person name="Roberts G.P."/>
            <person name="Reslewic S."/>
            <person name="Schwartz D.C."/>
        </authorList>
    </citation>
    <scope>NUCLEOTIDE SEQUENCE [LARGE SCALE GENOMIC DNA]</scope>
    <source>
        <strain evidence="2">ATCC 11170 / ATH 1.1.1 / DSM 467 / LMG 4362 / NCIMB 8255 / S1</strain>
    </source>
</reference>
<name>Q2RPT9_RHORT</name>
<dbReference type="KEGG" id="rru:Rru_A3061"/>
<dbReference type="eggNOG" id="ENOG502ZV71">
    <property type="taxonomic scope" value="Bacteria"/>
</dbReference>
<keyword evidence="2" id="KW-1185">Reference proteome</keyword>
<dbReference type="AlphaFoldDB" id="Q2RPT9"/>
<dbReference type="RefSeq" id="WP_011390809.1">
    <property type="nucleotide sequence ID" value="NC_007643.1"/>
</dbReference>
<evidence type="ECO:0000313" key="2">
    <source>
        <dbReference type="Proteomes" id="UP000001929"/>
    </source>
</evidence>
<dbReference type="EnsemblBacteria" id="ABC23856">
    <property type="protein sequence ID" value="ABC23856"/>
    <property type="gene ID" value="Rru_A3061"/>
</dbReference>
<proteinExistence type="predicted"/>
<dbReference type="HOGENOM" id="CLU_921102_0_0_5"/>
<dbReference type="EMBL" id="CP000230">
    <property type="protein sequence ID" value="ABC23856.1"/>
    <property type="molecule type" value="Genomic_DNA"/>
</dbReference>
<sequence>MAFPAILPYRLRRRLAEARYRRAVGRIFLTPPIGDPQAGVIFVSMLCHADVAAYLVAIKSICARVGFGRHVVIDDGSLTAKDQVLLTHHLRGLRIVPIASVDTGPCPRGGTWERLLTILDLSQEAYVIQVDADLLALGPMTEVVDAIAANRAFTLSGDEDCVGLVSMAEIAALSRANRTDHVQTHAQIAMGDCPELADHRYGRGCSGFAGFPRNTAGRALAERLSALMEARLGAKWRDWGSEQVCSNFVIANFPEALMLPYGRYISYLGRQAPGEVALVHFLGSFRYHGGHYTKLSARFAESLPRR</sequence>
<dbReference type="InterPro" id="IPR029044">
    <property type="entry name" value="Nucleotide-diphossugar_trans"/>
</dbReference>
<dbReference type="Proteomes" id="UP000001929">
    <property type="component" value="Chromosome"/>
</dbReference>
<accession>Q2RPT9</accession>